<keyword evidence="1" id="KW-0479">Metal-binding</keyword>
<comment type="caution">
    <text evidence="4">The sequence shown here is derived from an EMBL/GenBank/DDBJ whole genome shotgun (WGS) entry which is preliminary data.</text>
</comment>
<dbReference type="Proteomes" id="UP001239445">
    <property type="component" value="Unassembled WGS sequence"/>
</dbReference>
<evidence type="ECO:0000256" key="1">
    <source>
        <dbReference type="PROSITE-ProRule" id="PRU00325"/>
    </source>
</evidence>
<feature type="compositionally biased region" description="Polar residues" evidence="2">
    <location>
        <begin position="542"/>
        <end position="564"/>
    </location>
</feature>
<feature type="compositionally biased region" description="Acidic residues" evidence="2">
    <location>
        <begin position="40"/>
        <end position="55"/>
    </location>
</feature>
<feature type="domain" description="SWIM-type" evidence="3">
    <location>
        <begin position="123"/>
        <end position="162"/>
    </location>
</feature>
<feature type="compositionally biased region" description="Polar residues" evidence="2">
    <location>
        <begin position="12"/>
        <end position="33"/>
    </location>
</feature>
<organism evidence="4 5">
    <name type="scientific">Echria macrotheca</name>
    <dbReference type="NCBI Taxonomy" id="438768"/>
    <lineage>
        <taxon>Eukaryota</taxon>
        <taxon>Fungi</taxon>
        <taxon>Dikarya</taxon>
        <taxon>Ascomycota</taxon>
        <taxon>Pezizomycotina</taxon>
        <taxon>Sordariomycetes</taxon>
        <taxon>Sordariomycetidae</taxon>
        <taxon>Sordariales</taxon>
        <taxon>Schizotheciaceae</taxon>
        <taxon>Echria</taxon>
    </lineage>
</organism>
<feature type="region of interest" description="Disordered" evidence="2">
    <location>
        <begin position="457"/>
        <end position="576"/>
    </location>
</feature>
<feature type="compositionally biased region" description="Basic and acidic residues" evidence="2">
    <location>
        <begin position="527"/>
        <end position="538"/>
    </location>
</feature>
<keyword evidence="1" id="KW-0862">Zinc</keyword>
<name>A0AAJ0BC74_9PEZI</name>
<dbReference type="GO" id="GO:0008270">
    <property type="term" value="F:zinc ion binding"/>
    <property type="evidence" value="ECO:0007669"/>
    <property type="project" value="UniProtKB-KW"/>
</dbReference>
<accession>A0AAJ0BC74</accession>
<sequence>MSRSPPLHLSKLSLQSTPSPAAQSGSPMQQPSLKSRPEYGSDDDESDWEDEDDNGDTVTSPTGLRYKIGHLARSTQRVVRGLFNDQEPPQIYLESCGIKEEEDSPDSPIFYAFQMHEVVPCSVRIGSRESTRWSMPRCTCPDATYHGQRPCKHLVWLFDRISKQALLSQSPSSEFTLGELGYPEELGDPYRRISELRLDILADGLHTDMTSRNGDTASPSKARIREAREMVAALAGVQAHEVESFRPDLNKDVGRDNPIRRGDLEATLFSLILASHSLAASIRARLDPSDPVVDPFRAIQQHAQRVISEMDSYSSSLQNPALMARRRAEGREAEGPRDGKWAATQIRNCVSQVERLVLRGSRPLAGPERASAARALVGILKLVASHSVEQGGLPRSRDLYMRLIGNQDNNFVYSALDTLVDQSQFVEELELVMELVGRFGAPESYVSNMRGLIKRMRSHTGEDSRRPSVAFSTDSAPRTASPTLEGVPPVGPQPESVSEPASGRPSSSGSGRFLTPEVPASATRARARSDRGRRRAAERSSVTSPSRTRESSSAGLKRQVSGSGAQEGAKGSKRPR</sequence>
<evidence type="ECO:0000259" key="3">
    <source>
        <dbReference type="PROSITE" id="PS50966"/>
    </source>
</evidence>
<dbReference type="PROSITE" id="PS50966">
    <property type="entry name" value="ZF_SWIM"/>
    <property type="match status" value="1"/>
</dbReference>
<evidence type="ECO:0000313" key="4">
    <source>
        <dbReference type="EMBL" id="KAK1755155.1"/>
    </source>
</evidence>
<dbReference type="InterPro" id="IPR007527">
    <property type="entry name" value="Znf_SWIM"/>
</dbReference>
<keyword evidence="5" id="KW-1185">Reference proteome</keyword>
<evidence type="ECO:0000313" key="5">
    <source>
        <dbReference type="Proteomes" id="UP001239445"/>
    </source>
</evidence>
<reference evidence="4" key="1">
    <citation type="submission" date="2023-06" db="EMBL/GenBank/DDBJ databases">
        <title>Genome-scale phylogeny and comparative genomics of the fungal order Sordariales.</title>
        <authorList>
            <consortium name="Lawrence Berkeley National Laboratory"/>
            <person name="Hensen N."/>
            <person name="Bonometti L."/>
            <person name="Westerberg I."/>
            <person name="Brannstrom I.O."/>
            <person name="Guillou S."/>
            <person name="Cros-Aarteil S."/>
            <person name="Calhoun S."/>
            <person name="Haridas S."/>
            <person name="Kuo A."/>
            <person name="Mondo S."/>
            <person name="Pangilinan J."/>
            <person name="Riley R."/>
            <person name="Labutti K."/>
            <person name="Andreopoulos B."/>
            <person name="Lipzen A."/>
            <person name="Chen C."/>
            <person name="Yanf M."/>
            <person name="Daum C."/>
            <person name="Ng V."/>
            <person name="Clum A."/>
            <person name="Steindorff A."/>
            <person name="Ohm R."/>
            <person name="Martin F."/>
            <person name="Silar P."/>
            <person name="Natvig D."/>
            <person name="Lalanne C."/>
            <person name="Gautier V."/>
            <person name="Ament-Velasquez S.L."/>
            <person name="Kruys A."/>
            <person name="Hutchinson M.I."/>
            <person name="Powell A.J."/>
            <person name="Barry K."/>
            <person name="Miller A.N."/>
            <person name="Grigoriev I.V."/>
            <person name="Debuchy R."/>
            <person name="Gladieux P."/>
            <person name="Thoren M.H."/>
            <person name="Johannesson H."/>
        </authorList>
    </citation>
    <scope>NUCLEOTIDE SEQUENCE</scope>
    <source>
        <strain evidence="4">PSN4</strain>
    </source>
</reference>
<dbReference type="AlphaFoldDB" id="A0AAJ0BC74"/>
<gene>
    <name evidence="4" type="ORF">QBC47DRAFT_210736</name>
</gene>
<evidence type="ECO:0000256" key="2">
    <source>
        <dbReference type="SAM" id="MobiDB-lite"/>
    </source>
</evidence>
<feature type="compositionally biased region" description="Polar residues" evidence="2">
    <location>
        <begin position="470"/>
        <end position="482"/>
    </location>
</feature>
<feature type="region of interest" description="Disordered" evidence="2">
    <location>
        <begin position="1"/>
        <end position="63"/>
    </location>
</feature>
<feature type="compositionally biased region" description="Low complexity" evidence="2">
    <location>
        <begin position="496"/>
        <end position="512"/>
    </location>
</feature>
<protein>
    <recommendedName>
        <fullName evidence="3">SWIM-type domain-containing protein</fullName>
    </recommendedName>
</protein>
<proteinExistence type="predicted"/>
<dbReference type="EMBL" id="MU839834">
    <property type="protein sequence ID" value="KAK1755155.1"/>
    <property type="molecule type" value="Genomic_DNA"/>
</dbReference>
<keyword evidence="1" id="KW-0863">Zinc-finger</keyword>